<dbReference type="AlphaFoldDB" id="A0AA37I616"/>
<feature type="transmembrane region" description="Helical" evidence="8">
    <location>
        <begin position="211"/>
        <end position="229"/>
    </location>
</feature>
<keyword evidence="5 8" id="KW-1133">Transmembrane helix</keyword>
<feature type="transmembrane region" description="Helical" evidence="8">
    <location>
        <begin position="564"/>
        <end position="589"/>
    </location>
</feature>
<reference evidence="9" key="1">
    <citation type="submission" date="2022-09" db="EMBL/GenBank/DDBJ databases">
        <title>Isolation and characterization of 3-chlorobenzoate degrading bacteria from soils in Shizuoka.</title>
        <authorList>
            <person name="Ifat A."/>
            <person name="Ogawa N."/>
            <person name="Kimbara K."/>
            <person name="Moriuchi R."/>
            <person name="Dohra H."/>
            <person name="Shintani M."/>
        </authorList>
    </citation>
    <scope>NUCLEOTIDE SEQUENCE</scope>
    <source>
        <strain evidence="9">19CS4-2</strain>
    </source>
</reference>
<keyword evidence="3" id="KW-0813">Transport</keyword>
<dbReference type="InterPro" id="IPR038377">
    <property type="entry name" value="Na/Glc_symporter_sf"/>
</dbReference>
<protein>
    <submittedName>
        <fullName evidence="9">Cation acetate symporter</fullName>
    </submittedName>
</protein>
<feature type="transmembrane region" description="Helical" evidence="8">
    <location>
        <begin position="491"/>
        <end position="520"/>
    </location>
</feature>
<feature type="transmembrane region" description="Helical" evidence="8">
    <location>
        <begin position="636"/>
        <end position="656"/>
    </location>
</feature>
<dbReference type="PANTHER" id="PTHR48086">
    <property type="entry name" value="SODIUM/PROLINE SYMPORTER-RELATED"/>
    <property type="match status" value="1"/>
</dbReference>
<feature type="transmembrane region" description="Helical" evidence="8">
    <location>
        <begin position="403"/>
        <end position="425"/>
    </location>
</feature>
<evidence type="ECO:0000313" key="9">
    <source>
        <dbReference type="EMBL" id="GJH23991.1"/>
    </source>
</evidence>
<feature type="transmembrane region" description="Helical" evidence="8">
    <location>
        <begin position="596"/>
        <end position="616"/>
    </location>
</feature>
<accession>A0AA37I616</accession>
<proteinExistence type="inferred from homology"/>
<dbReference type="PROSITE" id="PS50283">
    <property type="entry name" value="NA_SOLUT_SYMP_3"/>
    <property type="match status" value="1"/>
</dbReference>
<dbReference type="NCBIfam" id="TIGR03648">
    <property type="entry name" value="Na_symport_lg"/>
    <property type="match status" value="1"/>
</dbReference>
<dbReference type="PANTHER" id="PTHR48086:SF5">
    <property type="entry name" value="NA(+):SOLUTE SYMPORTER (SSF FAMILY)"/>
    <property type="match status" value="1"/>
</dbReference>
<name>A0AA37I616_9BURK</name>
<dbReference type="Pfam" id="PF00474">
    <property type="entry name" value="SSF"/>
    <property type="match status" value="2"/>
</dbReference>
<evidence type="ECO:0000256" key="8">
    <source>
        <dbReference type="SAM" id="Phobius"/>
    </source>
</evidence>
<dbReference type="RefSeq" id="WP_238210321.1">
    <property type="nucleotide sequence ID" value="NZ_BPUS01000001.1"/>
</dbReference>
<evidence type="ECO:0000256" key="6">
    <source>
        <dbReference type="ARBA" id="ARBA00023136"/>
    </source>
</evidence>
<feature type="transmembrane region" description="Helical" evidence="8">
    <location>
        <begin position="370"/>
        <end position="391"/>
    </location>
</feature>
<evidence type="ECO:0000256" key="4">
    <source>
        <dbReference type="ARBA" id="ARBA00022692"/>
    </source>
</evidence>
<feature type="transmembrane region" description="Helical" evidence="8">
    <location>
        <begin position="37"/>
        <end position="56"/>
    </location>
</feature>
<evidence type="ECO:0000256" key="1">
    <source>
        <dbReference type="ARBA" id="ARBA00004141"/>
    </source>
</evidence>
<evidence type="ECO:0000256" key="5">
    <source>
        <dbReference type="ARBA" id="ARBA00022989"/>
    </source>
</evidence>
<evidence type="ECO:0000313" key="10">
    <source>
        <dbReference type="Proteomes" id="UP001055111"/>
    </source>
</evidence>
<dbReference type="EMBL" id="BPUS01000001">
    <property type="protein sequence ID" value="GJH23991.1"/>
    <property type="molecule type" value="Genomic_DNA"/>
</dbReference>
<evidence type="ECO:0000256" key="2">
    <source>
        <dbReference type="ARBA" id="ARBA00006434"/>
    </source>
</evidence>
<dbReference type="CDD" id="cd11480">
    <property type="entry name" value="SLC5sbd_u4"/>
    <property type="match status" value="1"/>
</dbReference>
<dbReference type="GO" id="GO:0022857">
    <property type="term" value="F:transmembrane transporter activity"/>
    <property type="evidence" value="ECO:0007669"/>
    <property type="project" value="InterPro"/>
</dbReference>
<comment type="similarity">
    <text evidence="2 7">Belongs to the sodium:solute symporter (SSF) (TC 2.A.21) family.</text>
</comment>
<feature type="transmembrane region" description="Helical" evidence="8">
    <location>
        <begin position="178"/>
        <end position="199"/>
    </location>
</feature>
<gene>
    <name evidence="9" type="ORF">CBA19CS42_05765</name>
</gene>
<comment type="subcellular location">
    <subcellularLocation>
        <location evidence="1">Membrane</location>
        <topology evidence="1">Multi-pass membrane protein</topology>
    </subcellularLocation>
</comment>
<dbReference type="Proteomes" id="UP001055111">
    <property type="component" value="Unassembled WGS sequence"/>
</dbReference>
<dbReference type="InterPro" id="IPR019899">
    <property type="entry name" value="Na/solute_symporter_VC_2705"/>
</dbReference>
<evidence type="ECO:0000256" key="7">
    <source>
        <dbReference type="RuleBase" id="RU362091"/>
    </source>
</evidence>
<keyword evidence="4 8" id="KW-0812">Transmembrane</keyword>
<sequence>MKLTNRLILYYTLYTLGFLLFIFLMERIERTTGPGMWIGYVFLFVPIAVYAVIGLLSRTSDLVEYYVAGRRVPSAFNGMATAADWLSAASFIGLAGSIYASGYDGLAYVMGWTGGYCLVAFLLAPYVRKLARYTIPDFLGTRFSSNLVRALAAVAAILCSFVYLVAQIQGIGLIASRFIGIEFSIGIFCGLAGILVCSFLGGMRAVTWTQVAQYIILISAMLIPVSMIAHREGLGWFPQFNYGRVMERVEALERAVAVSPDEARVRADFQRQAAQIQQRIDALPRSFHDEHARLVAEIAELRRHNGPLREINERERELAAFPRDPTDAQAKWSRERDALIERVAAPVPMTEAFAPGSSGDESPRLHQVNFLSLLLCLSIGTASLPHILTRYNTTTSVSSARRSVGWTLFFVALFYLTVPVLAVLIKHEILTGLVGHRFADLPQWVTQWRRVEPYLIRISDVNGDGIVRWAGIQMQPDMVVLAAPEIAGLPYVISGLIAAGALAAALSTADGLLLTIANALSHDVYYCMVDRRASSQRRVTISKILLLGVALLASYVASLNAGNILFLVGAAFSLAASSLFPALVLGVFWKRTTQRGVVAGMIAGLVVCVYYIVSTYPFFVQLTGFAGPRWFGIEPISSGVFGVPAGFAVAIAVSLFDRKPDAYTRALVDYIRHP</sequence>
<comment type="caution">
    <text evidence="9">The sequence shown here is derived from an EMBL/GenBank/DDBJ whole genome shotgun (WGS) entry which is preliminary data.</text>
</comment>
<dbReference type="InterPro" id="IPR001734">
    <property type="entry name" value="Na/solute_symporter"/>
</dbReference>
<dbReference type="GO" id="GO:0005886">
    <property type="term" value="C:plasma membrane"/>
    <property type="evidence" value="ECO:0007669"/>
    <property type="project" value="TreeGrafter"/>
</dbReference>
<feature type="transmembrane region" description="Helical" evidence="8">
    <location>
        <begin position="106"/>
        <end position="127"/>
    </location>
</feature>
<feature type="transmembrane region" description="Helical" evidence="8">
    <location>
        <begin position="76"/>
        <end position="100"/>
    </location>
</feature>
<dbReference type="Gene3D" id="1.20.1730.10">
    <property type="entry name" value="Sodium/glucose cotransporter"/>
    <property type="match status" value="1"/>
</dbReference>
<evidence type="ECO:0000256" key="3">
    <source>
        <dbReference type="ARBA" id="ARBA00022448"/>
    </source>
</evidence>
<feature type="transmembrane region" description="Helical" evidence="8">
    <location>
        <begin position="7"/>
        <end position="25"/>
    </location>
</feature>
<dbReference type="InterPro" id="IPR050277">
    <property type="entry name" value="Sodium:Solute_Symporter"/>
</dbReference>
<keyword evidence="6 8" id="KW-0472">Membrane</keyword>
<feature type="transmembrane region" description="Helical" evidence="8">
    <location>
        <begin position="147"/>
        <end position="166"/>
    </location>
</feature>
<feature type="transmembrane region" description="Helical" evidence="8">
    <location>
        <begin position="541"/>
        <end position="558"/>
    </location>
</feature>
<organism evidence="9 10">
    <name type="scientific">Caballeronia novacaledonica</name>
    <dbReference type="NCBI Taxonomy" id="1544861"/>
    <lineage>
        <taxon>Bacteria</taxon>
        <taxon>Pseudomonadati</taxon>
        <taxon>Pseudomonadota</taxon>
        <taxon>Betaproteobacteria</taxon>
        <taxon>Burkholderiales</taxon>
        <taxon>Burkholderiaceae</taxon>
        <taxon>Caballeronia</taxon>
    </lineage>
</organism>